<gene>
    <name evidence="9" type="ORF">RBB77_17735</name>
</gene>
<evidence type="ECO:0000256" key="7">
    <source>
        <dbReference type="ARBA" id="ARBA00024536"/>
    </source>
</evidence>
<evidence type="ECO:0000256" key="4">
    <source>
        <dbReference type="ARBA" id="ARBA00023133"/>
    </source>
</evidence>
<proteinExistence type="inferred from homology"/>
<protein>
    <recommendedName>
        <fullName evidence="2">coproporphyrin ferrochelatase</fullName>
        <ecNumber evidence="2">4.99.1.9</ecNumber>
    </recommendedName>
</protein>
<evidence type="ECO:0000256" key="3">
    <source>
        <dbReference type="ARBA" id="ARBA00023004"/>
    </source>
</evidence>
<dbReference type="CDD" id="cd00419">
    <property type="entry name" value="Ferrochelatase_C"/>
    <property type="match status" value="1"/>
</dbReference>
<dbReference type="PANTHER" id="PTHR11108">
    <property type="entry name" value="FERROCHELATASE"/>
    <property type="match status" value="1"/>
</dbReference>
<comment type="similarity">
    <text evidence="1 8">Belongs to the ferrochelatase family.</text>
</comment>
<keyword evidence="6" id="KW-0627">Porphyrin biosynthesis</keyword>
<dbReference type="InterPro" id="IPR033644">
    <property type="entry name" value="Ferrochelatase_C"/>
</dbReference>
<accession>A0AAU7ZX20</accession>
<dbReference type="KEGG" id="tpsc:RBB77_17735"/>
<reference evidence="9" key="2">
    <citation type="journal article" date="2024" name="Environ. Microbiol.">
        <title>Genome analysis and description of Tunturibacter gen. nov. expands the diversity of Terriglobia in tundra soils.</title>
        <authorList>
            <person name="Messyasz A."/>
            <person name="Mannisto M.K."/>
            <person name="Kerkhof L.J."/>
            <person name="Haggblom M.M."/>
        </authorList>
    </citation>
    <scope>NUCLEOTIDE SEQUENCE</scope>
    <source>
        <strain evidence="9">X5P6</strain>
    </source>
</reference>
<evidence type="ECO:0000256" key="8">
    <source>
        <dbReference type="RuleBase" id="RU004185"/>
    </source>
</evidence>
<dbReference type="EC" id="4.99.1.9" evidence="2"/>
<dbReference type="EMBL" id="CP132942">
    <property type="protein sequence ID" value="XCB35585.1"/>
    <property type="molecule type" value="Genomic_DNA"/>
</dbReference>
<name>A0AAU7ZX20_9BACT</name>
<sequence>MENITAICLAPQNSRTSVGLFKRAVENAVAGSFHVDFVAGWADHPMLIKAFAQRMQAALSTARSKRSGRVAVLFIAHSVPARTIEPSESPVEYHGMILANGPDCYADDCKETAPLVAGELKDSLSPDGWYFAFQSQGMSGGPWIGPTVEDTLSQLKADGYGTVVIQPVGFLCDHVEALYDIDIAFQ</sequence>
<comment type="catalytic activity">
    <reaction evidence="7">
        <text>Fe-coproporphyrin III + 2 H(+) = coproporphyrin III + Fe(2+)</text>
        <dbReference type="Rhea" id="RHEA:49572"/>
        <dbReference type="ChEBI" id="CHEBI:15378"/>
        <dbReference type="ChEBI" id="CHEBI:29033"/>
        <dbReference type="ChEBI" id="CHEBI:68438"/>
        <dbReference type="ChEBI" id="CHEBI:131725"/>
        <dbReference type="EC" id="4.99.1.9"/>
    </reaction>
    <physiologicalReaction direction="right-to-left" evidence="7">
        <dbReference type="Rhea" id="RHEA:49574"/>
    </physiologicalReaction>
</comment>
<keyword evidence="3" id="KW-0408">Iron</keyword>
<evidence type="ECO:0000256" key="2">
    <source>
        <dbReference type="ARBA" id="ARBA00013215"/>
    </source>
</evidence>
<dbReference type="AlphaFoldDB" id="A0AAU7ZX20"/>
<evidence type="ECO:0000256" key="1">
    <source>
        <dbReference type="ARBA" id="ARBA00007718"/>
    </source>
</evidence>
<evidence type="ECO:0000256" key="5">
    <source>
        <dbReference type="ARBA" id="ARBA00023239"/>
    </source>
</evidence>
<evidence type="ECO:0000313" key="9">
    <source>
        <dbReference type="EMBL" id="XCB35585.1"/>
    </source>
</evidence>
<dbReference type="PANTHER" id="PTHR11108:SF1">
    <property type="entry name" value="FERROCHELATASE, MITOCHONDRIAL"/>
    <property type="match status" value="1"/>
</dbReference>
<organism evidence="9">
    <name type="scientific">Tunturiibacter psychrotolerans</name>
    <dbReference type="NCBI Taxonomy" id="3069686"/>
    <lineage>
        <taxon>Bacteria</taxon>
        <taxon>Pseudomonadati</taxon>
        <taxon>Acidobacteriota</taxon>
        <taxon>Terriglobia</taxon>
        <taxon>Terriglobales</taxon>
        <taxon>Acidobacteriaceae</taxon>
        <taxon>Tunturiibacter</taxon>
    </lineage>
</organism>
<dbReference type="SUPFAM" id="SSF53800">
    <property type="entry name" value="Chelatase"/>
    <property type="match status" value="1"/>
</dbReference>
<dbReference type="GO" id="GO:0006783">
    <property type="term" value="P:heme biosynthetic process"/>
    <property type="evidence" value="ECO:0007669"/>
    <property type="project" value="UniProtKB-KW"/>
</dbReference>
<dbReference type="Gene3D" id="3.40.50.1400">
    <property type="match status" value="2"/>
</dbReference>
<dbReference type="Pfam" id="PF00762">
    <property type="entry name" value="Ferrochelatase"/>
    <property type="match status" value="1"/>
</dbReference>
<dbReference type="InterPro" id="IPR001015">
    <property type="entry name" value="Ferrochelatase"/>
</dbReference>
<evidence type="ECO:0000256" key="6">
    <source>
        <dbReference type="ARBA" id="ARBA00023244"/>
    </source>
</evidence>
<reference evidence="9" key="1">
    <citation type="submission" date="2023-08" db="EMBL/GenBank/DDBJ databases">
        <authorList>
            <person name="Messyasz A."/>
            <person name="Mannisto M.K."/>
            <person name="Kerkhof L.J."/>
            <person name="Haggblom M."/>
        </authorList>
    </citation>
    <scope>NUCLEOTIDE SEQUENCE</scope>
    <source>
        <strain evidence="9">X5P6</strain>
    </source>
</reference>
<dbReference type="GO" id="GO:0004325">
    <property type="term" value="F:ferrochelatase activity"/>
    <property type="evidence" value="ECO:0007669"/>
    <property type="project" value="InterPro"/>
</dbReference>
<keyword evidence="4" id="KW-0350">Heme biosynthesis</keyword>
<keyword evidence="5" id="KW-0456">Lyase</keyword>